<feature type="region of interest" description="Disordered" evidence="1">
    <location>
        <begin position="99"/>
        <end position="121"/>
    </location>
</feature>
<organism evidence="2 3">
    <name type="scientific">Pelagomonas calceolata</name>
    <dbReference type="NCBI Taxonomy" id="35677"/>
    <lineage>
        <taxon>Eukaryota</taxon>
        <taxon>Sar</taxon>
        <taxon>Stramenopiles</taxon>
        <taxon>Ochrophyta</taxon>
        <taxon>Pelagophyceae</taxon>
        <taxon>Pelagomonadales</taxon>
        <taxon>Pelagomonadaceae</taxon>
        <taxon>Pelagomonas</taxon>
    </lineage>
</organism>
<evidence type="ECO:0000256" key="1">
    <source>
        <dbReference type="SAM" id="MobiDB-lite"/>
    </source>
</evidence>
<gene>
    <name evidence="2" type="ORF">PECAL_4P02490</name>
</gene>
<accession>A0A8J2SSW7</accession>
<keyword evidence="3" id="KW-1185">Reference proteome</keyword>
<evidence type="ECO:0000313" key="2">
    <source>
        <dbReference type="EMBL" id="CAH0373077.1"/>
    </source>
</evidence>
<sequence>MSEGRIVTQHAAAANSNRERTEPQQVRKGSTALRRLQRDRVRARGVGSLAKNTLSGQVFDTNELNRRVQATRRTHSTPSRHATMLDGQTQLTAMFGAPERKAPQPPAPVVTPPGSRSKRKWAPANAIPPLALPPLKSPKKAVPPGWMRYGLAPALRRCDECGDDVVGAFRRPDGDFSFRKPPDHVSLAYVALPTGTPSPRGATTPDSDASMAYRREPRRHLPRQARLSGARLRRVLRPEPPRPAPRHRAAPPRRPHDDARPRRLRRGGPRRRGVVVGPRLRAVPRPPRGAPRRVRGHAVSHSPGGVSELPSDPLLRHKLPTV</sequence>
<dbReference type="AlphaFoldDB" id="A0A8J2SSW7"/>
<reference evidence="2" key="1">
    <citation type="submission" date="2021-11" db="EMBL/GenBank/DDBJ databases">
        <authorList>
            <consortium name="Genoscope - CEA"/>
            <person name="William W."/>
        </authorList>
    </citation>
    <scope>NUCLEOTIDE SEQUENCE</scope>
</reference>
<protein>
    <submittedName>
        <fullName evidence="2">Uncharacterized protein</fullName>
    </submittedName>
</protein>
<evidence type="ECO:0000313" key="3">
    <source>
        <dbReference type="Proteomes" id="UP000789595"/>
    </source>
</evidence>
<dbReference type="Proteomes" id="UP000789595">
    <property type="component" value="Unassembled WGS sequence"/>
</dbReference>
<feature type="compositionally biased region" description="Basic residues" evidence="1">
    <location>
        <begin position="244"/>
        <end position="253"/>
    </location>
</feature>
<feature type="compositionally biased region" description="Basic residues" evidence="1">
    <location>
        <begin position="262"/>
        <end position="273"/>
    </location>
</feature>
<proteinExistence type="predicted"/>
<feature type="region of interest" description="Disordered" evidence="1">
    <location>
        <begin position="191"/>
        <end position="322"/>
    </location>
</feature>
<feature type="compositionally biased region" description="Low complexity" evidence="1">
    <location>
        <begin position="274"/>
        <end position="283"/>
    </location>
</feature>
<dbReference type="EMBL" id="CAKKNE010000004">
    <property type="protein sequence ID" value="CAH0373077.1"/>
    <property type="molecule type" value="Genomic_DNA"/>
</dbReference>
<comment type="caution">
    <text evidence="2">The sequence shown here is derived from an EMBL/GenBank/DDBJ whole genome shotgun (WGS) entry which is preliminary data.</text>
</comment>
<feature type="region of interest" description="Disordered" evidence="1">
    <location>
        <begin position="1"/>
        <end position="33"/>
    </location>
</feature>
<name>A0A8J2SSW7_9STRA</name>